<name>A0A6M3XIZ7_9ZZZZ</name>
<evidence type="ECO:0000313" key="1">
    <source>
        <dbReference type="EMBL" id="QJH97779.1"/>
    </source>
</evidence>
<reference evidence="1" key="1">
    <citation type="submission" date="2020-03" db="EMBL/GenBank/DDBJ databases">
        <title>The deep terrestrial virosphere.</title>
        <authorList>
            <person name="Holmfeldt K."/>
            <person name="Nilsson E."/>
            <person name="Simone D."/>
            <person name="Lopez-Fernandez M."/>
            <person name="Wu X."/>
            <person name="de Brujin I."/>
            <person name="Lundin D."/>
            <person name="Andersson A."/>
            <person name="Bertilsson S."/>
            <person name="Dopson M."/>
        </authorList>
    </citation>
    <scope>NUCLEOTIDE SEQUENCE</scope>
    <source>
        <strain evidence="1">TM448B01083</strain>
    </source>
</reference>
<dbReference type="AlphaFoldDB" id="A0A6M3XIZ7"/>
<organism evidence="1">
    <name type="scientific">viral metagenome</name>
    <dbReference type="NCBI Taxonomy" id="1070528"/>
    <lineage>
        <taxon>unclassified sequences</taxon>
        <taxon>metagenomes</taxon>
        <taxon>organismal metagenomes</taxon>
    </lineage>
</organism>
<sequence>MMMGIRHCQEGVLNESGSWEVWRRCSRKATKAILAPTYPPDGTVFIVGQYCTQHARILAAKGLRANWTMMDIDAICQELKAERADA</sequence>
<gene>
    <name evidence="1" type="ORF">TM448B01083_0015</name>
</gene>
<dbReference type="EMBL" id="MT144701">
    <property type="protein sequence ID" value="QJH97779.1"/>
    <property type="molecule type" value="Genomic_DNA"/>
</dbReference>
<protein>
    <submittedName>
        <fullName evidence="1">Uncharacterized protein</fullName>
    </submittedName>
</protein>
<accession>A0A6M3XIZ7</accession>
<proteinExistence type="predicted"/>